<comment type="caution">
    <text evidence="2">The sequence shown here is derived from an EMBL/GenBank/DDBJ whole genome shotgun (WGS) entry which is preliminary data.</text>
</comment>
<dbReference type="SUPFAM" id="SSF88713">
    <property type="entry name" value="Glycoside hydrolase/deacetylase"/>
    <property type="match status" value="1"/>
</dbReference>
<name>A0ABU1HXX0_9MICO</name>
<dbReference type="InterPro" id="IPR050248">
    <property type="entry name" value="Polysacc_deacetylase_ArnD"/>
</dbReference>
<reference evidence="2 3" key="1">
    <citation type="submission" date="2023-08" db="EMBL/GenBank/DDBJ databases">
        <title>Functional and genomic diversity of the sorghum phyllosphere microbiome.</title>
        <authorList>
            <person name="Shade A."/>
        </authorList>
    </citation>
    <scope>NUCLEOTIDE SEQUENCE [LARGE SCALE GENOMIC DNA]</scope>
    <source>
        <strain evidence="2 3">SORGH_AS_0445</strain>
    </source>
</reference>
<organism evidence="2 3">
    <name type="scientific">Microbacterium foliorum</name>
    <dbReference type="NCBI Taxonomy" id="104336"/>
    <lineage>
        <taxon>Bacteria</taxon>
        <taxon>Bacillati</taxon>
        <taxon>Actinomycetota</taxon>
        <taxon>Actinomycetes</taxon>
        <taxon>Micrococcales</taxon>
        <taxon>Microbacteriaceae</taxon>
        <taxon>Microbacterium</taxon>
    </lineage>
</organism>
<evidence type="ECO:0000259" key="1">
    <source>
        <dbReference type="PROSITE" id="PS51677"/>
    </source>
</evidence>
<dbReference type="Gene3D" id="3.20.20.370">
    <property type="entry name" value="Glycoside hydrolase/deacetylase"/>
    <property type="match status" value="1"/>
</dbReference>
<dbReference type="EMBL" id="JAVIZQ010000001">
    <property type="protein sequence ID" value="MDR6143970.1"/>
    <property type="molecule type" value="Genomic_DNA"/>
</dbReference>
<dbReference type="PROSITE" id="PS51677">
    <property type="entry name" value="NODB"/>
    <property type="match status" value="1"/>
</dbReference>
<sequence length="241" mass="26612">MSRLVPARARRWLRSHGGPLGSIVRVRTSRPEFVLTYDDGPDPVETERVLEVLRDESASATFFVLMTRAREHRSLVSEILAGGHEVALHGPDHRAISRLAYREVRDRTVSAKAELEDITGAAVRWYRPPYGLQSLTSFRAIKATGLEPVLWGPTAWDSREATTEQRVARALRGAEPGAILLSHDSYAGFADGGRSDSPPTVDRSALATRILAAYRERGLHARSLAHALTSGSPVKGIWFKR</sequence>
<dbReference type="Pfam" id="PF01522">
    <property type="entry name" value="Polysacc_deac_1"/>
    <property type="match status" value="1"/>
</dbReference>
<keyword evidence="3" id="KW-1185">Reference proteome</keyword>
<protein>
    <submittedName>
        <fullName evidence="2">Peptidoglycan/xylan/chitin deacetylase (PgdA/CDA1 family)</fullName>
    </submittedName>
</protein>
<dbReference type="PANTHER" id="PTHR10587:SF137">
    <property type="entry name" value="4-DEOXY-4-FORMAMIDO-L-ARABINOSE-PHOSPHOUNDECAPRENOL DEFORMYLASE ARND-RELATED"/>
    <property type="match status" value="1"/>
</dbReference>
<evidence type="ECO:0000313" key="3">
    <source>
        <dbReference type="Proteomes" id="UP001249291"/>
    </source>
</evidence>
<dbReference type="Proteomes" id="UP001249291">
    <property type="component" value="Unassembled WGS sequence"/>
</dbReference>
<dbReference type="RefSeq" id="WP_309693674.1">
    <property type="nucleotide sequence ID" value="NZ_JAVIZQ010000001.1"/>
</dbReference>
<feature type="domain" description="NodB homology" evidence="1">
    <location>
        <begin position="31"/>
        <end position="222"/>
    </location>
</feature>
<dbReference type="PANTHER" id="PTHR10587">
    <property type="entry name" value="GLYCOSYL TRANSFERASE-RELATED"/>
    <property type="match status" value="1"/>
</dbReference>
<evidence type="ECO:0000313" key="2">
    <source>
        <dbReference type="EMBL" id="MDR6143970.1"/>
    </source>
</evidence>
<dbReference type="InterPro" id="IPR011330">
    <property type="entry name" value="Glyco_hydro/deAcase_b/a-brl"/>
</dbReference>
<gene>
    <name evidence="2" type="ORF">QE375_003524</name>
</gene>
<dbReference type="InterPro" id="IPR002509">
    <property type="entry name" value="NODB_dom"/>
</dbReference>
<proteinExistence type="predicted"/>
<accession>A0ABU1HXX0</accession>